<protein>
    <submittedName>
        <fullName evidence="2">Uncharacterized protein</fullName>
    </submittedName>
</protein>
<gene>
    <name evidence="2" type="ORF">QN277_029202</name>
</gene>
<feature type="compositionally biased region" description="Basic and acidic residues" evidence="1">
    <location>
        <begin position="95"/>
        <end position="109"/>
    </location>
</feature>
<feature type="compositionally biased region" description="Polar residues" evidence="1">
    <location>
        <begin position="44"/>
        <end position="64"/>
    </location>
</feature>
<dbReference type="Proteomes" id="UP001293593">
    <property type="component" value="Unassembled WGS sequence"/>
</dbReference>
<dbReference type="AlphaFoldDB" id="A0AAE1J7P7"/>
<proteinExistence type="predicted"/>
<name>A0AAE1J7P7_9FABA</name>
<keyword evidence="3" id="KW-1185">Reference proteome</keyword>
<dbReference type="EMBL" id="JAWXYG010000009">
    <property type="protein sequence ID" value="KAK4263837.1"/>
    <property type="molecule type" value="Genomic_DNA"/>
</dbReference>
<accession>A0AAE1J7P7</accession>
<comment type="caution">
    <text evidence="2">The sequence shown here is derived from an EMBL/GenBank/DDBJ whole genome shotgun (WGS) entry which is preliminary data.</text>
</comment>
<reference evidence="2" key="1">
    <citation type="submission" date="2023-10" db="EMBL/GenBank/DDBJ databases">
        <title>Chromosome-level genome of the transformable northern wattle, Acacia crassicarpa.</title>
        <authorList>
            <person name="Massaro I."/>
            <person name="Sinha N.R."/>
            <person name="Poethig S."/>
            <person name="Leichty A.R."/>
        </authorList>
    </citation>
    <scope>NUCLEOTIDE SEQUENCE</scope>
    <source>
        <strain evidence="2">Acra3RX</strain>
        <tissue evidence="2">Leaf</tissue>
    </source>
</reference>
<evidence type="ECO:0000313" key="3">
    <source>
        <dbReference type="Proteomes" id="UP001293593"/>
    </source>
</evidence>
<sequence length="156" mass="17846">MATLQKFKLFATQCGKARSPTRSPRTSPMVQFCRRKTTLRMLLNRNTGSQSPPRRRNSPIQKNNLIGALEEKKKEKRKELMRRNSLKELFVSSPPKEEAMEEIPRRESDSVGTVVGLGGPVIWSNGPGSPKPVWRSFRLRTLLKRGWRPGLDTVFE</sequence>
<evidence type="ECO:0000313" key="2">
    <source>
        <dbReference type="EMBL" id="KAK4263837.1"/>
    </source>
</evidence>
<evidence type="ECO:0000256" key="1">
    <source>
        <dbReference type="SAM" id="MobiDB-lite"/>
    </source>
</evidence>
<dbReference type="PANTHER" id="PTHR34542">
    <property type="entry name" value="OS08G0359900 PROTEIN"/>
    <property type="match status" value="1"/>
</dbReference>
<organism evidence="2 3">
    <name type="scientific">Acacia crassicarpa</name>
    <name type="common">northern wattle</name>
    <dbReference type="NCBI Taxonomy" id="499986"/>
    <lineage>
        <taxon>Eukaryota</taxon>
        <taxon>Viridiplantae</taxon>
        <taxon>Streptophyta</taxon>
        <taxon>Embryophyta</taxon>
        <taxon>Tracheophyta</taxon>
        <taxon>Spermatophyta</taxon>
        <taxon>Magnoliopsida</taxon>
        <taxon>eudicotyledons</taxon>
        <taxon>Gunneridae</taxon>
        <taxon>Pentapetalae</taxon>
        <taxon>rosids</taxon>
        <taxon>fabids</taxon>
        <taxon>Fabales</taxon>
        <taxon>Fabaceae</taxon>
        <taxon>Caesalpinioideae</taxon>
        <taxon>mimosoid clade</taxon>
        <taxon>Acacieae</taxon>
        <taxon>Acacia</taxon>
    </lineage>
</organism>
<feature type="region of interest" description="Disordered" evidence="1">
    <location>
        <begin position="42"/>
        <end position="111"/>
    </location>
</feature>
<dbReference type="PANTHER" id="PTHR34542:SF1">
    <property type="entry name" value="OS08G0359900 PROTEIN"/>
    <property type="match status" value="1"/>
</dbReference>
<feature type="compositionally biased region" description="Basic and acidic residues" evidence="1">
    <location>
        <begin position="69"/>
        <end position="86"/>
    </location>
</feature>